<evidence type="ECO:0000256" key="6">
    <source>
        <dbReference type="ARBA" id="ARBA00023235"/>
    </source>
</evidence>
<protein>
    <recommendedName>
        <fullName evidence="5">Uronate isomerase</fullName>
        <ecNumber evidence="4">5.3.1.12</ecNumber>
    </recommendedName>
</protein>
<evidence type="ECO:0000256" key="2">
    <source>
        <dbReference type="ARBA" id="ARBA00004892"/>
    </source>
</evidence>
<comment type="catalytic activity">
    <reaction evidence="1">
        <text>D-glucuronate = D-fructuronate</text>
        <dbReference type="Rhea" id="RHEA:13049"/>
        <dbReference type="ChEBI" id="CHEBI:58720"/>
        <dbReference type="ChEBI" id="CHEBI:59863"/>
        <dbReference type="EC" id="5.3.1.12"/>
    </reaction>
</comment>
<keyword evidence="6 7" id="KW-0413">Isomerase</keyword>
<dbReference type="GO" id="GO:0008880">
    <property type="term" value="F:glucuronate isomerase activity"/>
    <property type="evidence" value="ECO:0007669"/>
    <property type="project" value="UniProtKB-EC"/>
</dbReference>
<evidence type="ECO:0000256" key="3">
    <source>
        <dbReference type="ARBA" id="ARBA00008397"/>
    </source>
</evidence>
<dbReference type="SUPFAM" id="SSF51556">
    <property type="entry name" value="Metallo-dependent hydrolases"/>
    <property type="match status" value="1"/>
</dbReference>
<name>A0A921GFP8_9ACTN</name>
<dbReference type="InterPro" id="IPR032466">
    <property type="entry name" value="Metal_Hydrolase"/>
</dbReference>
<evidence type="ECO:0000313" key="8">
    <source>
        <dbReference type="Proteomes" id="UP000697330"/>
    </source>
</evidence>
<evidence type="ECO:0000256" key="4">
    <source>
        <dbReference type="ARBA" id="ARBA00012546"/>
    </source>
</evidence>
<evidence type="ECO:0000256" key="1">
    <source>
        <dbReference type="ARBA" id="ARBA00001165"/>
    </source>
</evidence>
<dbReference type="EC" id="5.3.1.12" evidence="4"/>
<dbReference type="EMBL" id="DYWQ01000079">
    <property type="protein sequence ID" value="HJF45151.1"/>
    <property type="molecule type" value="Genomic_DNA"/>
</dbReference>
<feature type="non-terminal residue" evidence="7">
    <location>
        <position position="167"/>
    </location>
</feature>
<dbReference type="GO" id="GO:0019698">
    <property type="term" value="P:D-galacturonate catabolic process"/>
    <property type="evidence" value="ECO:0007669"/>
    <property type="project" value="TreeGrafter"/>
</dbReference>
<reference evidence="7" key="2">
    <citation type="submission" date="2021-09" db="EMBL/GenBank/DDBJ databases">
        <authorList>
            <person name="Gilroy R."/>
        </authorList>
    </citation>
    <scope>NUCLEOTIDE SEQUENCE</scope>
    <source>
        <strain evidence="7">CHK124-7917</strain>
    </source>
</reference>
<comment type="pathway">
    <text evidence="2">Carbohydrate metabolism; pentose and glucuronate interconversion.</text>
</comment>
<dbReference type="Gene3D" id="1.10.2020.10">
    <property type="entry name" value="uronate isomerase, domain 2, chain A"/>
    <property type="match status" value="1"/>
</dbReference>
<accession>A0A921GFP8</accession>
<evidence type="ECO:0000256" key="5">
    <source>
        <dbReference type="ARBA" id="ARBA00020555"/>
    </source>
</evidence>
<sequence length="167" mass="19500">MLLNDDFLLTTEWARRLFHDHAEKMPIIDYHCHLDPRQIYEDVHFSDLAQLWLYDNGAGDHYKWRLMRANGTPERLITGDGEPYEKFLAYVDTIERAPGNPLYEWSHLELRRAFGIDLTICRANADEIWRRANERIAAADFSAKGLIRAFDVRCVCTTDDPASDLAW</sequence>
<dbReference type="RefSeq" id="WP_274959002.1">
    <property type="nucleotide sequence ID" value="NZ_DYWQ01000079.1"/>
</dbReference>
<organism evidence="7 8">
    <name type="scientific">Thermophilibacter provencensis</name>
    <dbReference type="NCBI Taxonomy" id="1852386"/>
    <lineage>
        <taxon>Bacteria</taxon>
        <taxon>Bacillati</taxon>
        <taxon>Actinomycetota</taxon>
        <taxon>Coriobacteriia</taxon>
        <taxon>Coriobacteriales</taxon>
        <taxon>Atopobiaceae</taxon>
        <taxon>Thermophilibacter</taxon>
    </lineage>
</organism>
<dbReference type="AlphaFoldDB" id="A0A921GFP8"/>
<proteinExistence type="inferred from homology"/>
<dbReference type="PANTHER" id="PTHR30068:SF4">
    <property type="entry name" value="URONATE ISOMERASE"/>
    <property type="match status" value="1"/>
</dbReference>
<dbReference type="InterPro" id="IPR003766">
    <property type="entry name" value="Uronate_isomerase"/>
</dbReference>
<comment type="similarity">
    <text evidence="3">Belongs to the metallo-dependent hydrolases superfamily. Uronate isomerase family.</text>
</comment>
<comment type="caution">
    <text evidence="7">The sequence shown here is derived from an EMBL/GenBank/DDBJ whole genome shotgun (WGS) entry which is preliminary data.</text>
</comment>
<dbReference type="Pfam" id="PF02614">
    <property type="entry name" value="UxaC"/>
    <property type="match status" value="1"/>
</dbReference>
<dbReference type="Gene3D" id="3.20.20.140">
    <property type="entry name" value="Metal-dependent hydrolases"/>
    <property type="match status" value="1"/>
</dbReference>
<dbReference type="PANTHER" id="PTHR30068">
    <property type="entry name" value="URONATE ISOMERASE"/>
    <property type="match status" value="1"/>
</dbReference>
<gene>
    <name evidence="7" type="ORF">K8U72_05120</name>
</gene>
<dbReference type="GO" id="GO:0042840">
    <property type="term" value="P:D-glucuronate catabolic process"/>
    <property type="evidence" value="ECO:0007669"/>
    <property type="project" value="TreeGrafter"/>
</dbReference>
<evidence type="ECO:0000313" key="7">
    <source>
        <dbReference type="EMBL" id="HJF45151.1"/>
    </source>
</evidence>
<dbReference type="Proteomes" id="UP000697330">
    <property type="component" value="Unassembled WGS sequence"/>
</dbReference>
<reference evidence="7" key="1">
    <citation type="journal article" date="2021" name="PeerJ">
        <title>Extensive microbial diversity within the chicken gut microbiome revealed by metagenomics and culture.</title>
        <authorList>
            <person name="Gilroy R."/>
            <person name="Ravi A."/>
            <person name="Getino M."/>
            <person name="Pursley I."/>
            <person name="Horton D.L."/>
            <person name="Alikhan N.F."/>
            <person name="Baker D."/>
            <person name="Gharbi K."/>
            <person name="Hall N."/>
            <person name="Watson M."/>
            <person name="Adriaenssens E.M."/>
            <person name="Foster-Nyarko E."/>
            <person name="Jarju S."/>
            <person name="Secka A."/>
            <person name="Antonio M."/>
            <person name="Oren A."/>
            <person name="Chaudhuri R.R."/>
            <person name="La Ragione R."/>
            <person name="Hildebrand F."/>
            <person name="Pallen M.J."/>
        </authorList>
    </citation>
    <scope>NUCLEOTIDE SEQUENCE</scope>
    <source>
        <strain evidence="7">CHK124-7917</strain>
    </source>
</reference>